<dbReference type="Gene3D" id="2.160.20.10">
    <property type="entry name" value="Single-stranded right-handed beta-helix, Pectin lyase-like"/>
    <property type="match status" value="1"/>
</dbReference>
<feature type="signal peptide" evidence="8">
    <location>
        <begin position="1"/>
        <end position="24"/>
    </location>
</feature>
<proteinExistence type="predicted"/>
<comment type="caution">
    <text evidence="10">The sequence shown here is derived from an EMBL/GenBank/DDBJ whole genome shotgun (WGS) entry which is preliminary data.</text>
</comment>
<dbReference type="InterPro" id="IPR011050">
    <property type="entry name" value="Pectin_lyase_fold/virulence"/>
</dbReference>
<protein>
    <recommendedName>
        <fullName evidence="9">Right handed beta helix domain-containing protein</fullName>
    </recommendedName>
</protein>
<evidence type="ECO:0000256" key="7">
    <source>
        <dbReference type="ARBA" id="ARBA00023237"/>
    </source>
</evidence>
<feature type="chain" id="PRO_5037476323" description="Right handed beta helix domain-containing protein" evidence="8">
    <location>
        <begin position="25"/>
        <end position="493"/>
    </location>
</feature>
<dbReference type="NCBIfam" id="TIGR01376">
    <property type="entry name" value="POMP_repeat"/>
    <property type="match status" value="1"/>
</dbReference>
<organism evidence="10 11">
    <name type="scientific">Eiseniibacteriota bacterium</name>
    <dbReference type="NCBI Taxonomy" id="2212470"/>
    <lineage>
        <taxon>Bacteria</taxon>
        <taxon>Candidatus Eiseniibacteriota</taxon>
    </lineage>
</organism>
<evidence type="ECO:0000313" key="10">
    <source>
        <dbReference type="EMBL" id="MCA9759423.1"/>
    </source>
</evidence>
<dbReference type="GO" id="GO:0005576">
    <property type="term" value="C:extracellular region"/>
    <property type="evidence" value="ECO:0007669"/>
    <property type="project" value="UniProtKB-SubCell"/>
</dbReference>
<keyword evidence="7" id="KW-0998">Cell outer membrane</keyword>
<evidence type="ECO:0000256" key="8">
    <source>
        <dbReference type="SAM" id="SignalP"/>
    </source>
</evidence>
<keyword evidence="5 8" id="KW-0732">Signal</keyword>
<evidence type="ECO:0000256" key="5">
    <source>
        <dbReference type="ARBA" id="ARBA00022729"/>
    </source>
</evidence>
<dbReference type="Proteomes" id="UP000739538">
    <property type="component" value="Unassembled WGS sequence"/>
</dbReference>
<dbReference type="SUPFAM" id="SSF51126">
    <property type="entry name" value="Pectin lyase-like"/>
    <property type="match status" value="1"/>
</dbReference>
<dbReference type="Pfam" id="PF13229">
    <property type="entry name" value="Beta_helix"/>
    <property type="match status" value="1"/>
</dbReference>
<dbReference type="GO" id="GO:0009279">
    <property type="term" value="C:cell outer membrane"/>
    <property type="evidence" value="ECO:0007669"/>
    <property type="project" value="UniProtKB-SubCell"/>
</dbReference>
<dbReference type="InterPro" id="IPR012334">
    <property type="entry name" value="Pectin_lyas_fold"/>
</dbReference>
<evidence type="ECO:0000256" key="4">
    <source>
        <dbReference type="ARBA" id="ARBA00022525"/>
    </source>
</evidence>
<evidence type="ECO:0000259" key="9">
    <source>
        <dbReference type="Pfam" id="PF13229"/>
    </source>
</evidence>
<feature type="domain" description="Right handed beta helix" evidence="9">
    <location>
        <begin position="135"/>
        <end position="275"/>
    </location>
</feature>
<keyword evidence="6" id="KW-0472">Membrane</keyword>
<sequence length="493" mass="51969">MRRLPISVSSCAFAMALSVSSAFAAIHVAADGSGDYPTIQAAIVAAADGDSIFLGDGTYRGAGNRQLEISGKALSILSQSDDPTTCVFDGEDQWRFLTTDGPSTHLQGIGFRNGYFLDEDVLDGGGALSYRGGVHTVVGCEFIDNYCTENGGAIYILEQAGGVVDVSFCTFSGNEASSGSAYFSQYMRGSVDGCRFENNIGGVIAHLGSSGSRNGSIRRCTFANNTGIAAFVGGGEVRVEECVFVGNQSAQWTLGLAGGSEPPVAVRDCTFVQNSAERGIISMSYLANPTLERILIAFNDAYAVRYAPNEPEPAILHCSDLHGNTDGDWTGPAADQLGQFGNFSADPIFCAPDDGIFTLDASSPCLPQNHPDGAWTCDGIVGAEPVGCPTTGLEQTPRLESPSAFSLGGPNPTRLPIRYSIQNDGSITDVELQLFDAAGRLHATLWRGACNPGELEGTWAPEKEQSLPTGIYYLELRRSGNVAASRKVVVLSR</sequence>
<reference evidence="10" key="1">
    <citation type="submission" date="2020-04" db="EMBL/GenBank/DDBJ databases">
        <authorList>
            <person name="Zhang T."/>
        </authorList>
    </citation>
    <scope>NUCLEOTIDE SEQUENCE</scope>
    <source>
        <strain evidence="10">HKST-UBA02</strain>
    </source>
</reference>
<evidence type="ECO:0000256" key="1">
    <source>
        <dbReference type="ARBA" id="ARBA00004196"/>
    </source>
</evidence>
<dbReference type="AlphaFoldDB" id="A0A956NKF3"/>
<keyword evidence="4" id="KW-0964">Secreted</keyword>
<dbReference type="InterPro" id="IPR003368">
    <property type="entry name" value="POMP_repeat"/>
</dbReference>
<evidence type="ECO:0000256" key="2">
    <source>
        <dbReference type="ARBA" id="ARBA00004442"/>
    </source>
</evidence>
<evidence type="ECO:0000256" key="6">
    <source>
        <dbReference type="ARBA" id="ARBA00023136"/>
    </source>
</evidence>
<accession>A0A956NKF3</accession>
<gene>
    <name evidence="10" type="ORF">KDA27_26755</name>
</gene>
<reference evidence="10" key="2">
    <citation type="journal article" date="2021" name="Microbiome">
        <title>Successional dynamics and alternative stable states in a saline activated sludge microbial community over 9 years.</title>
        <authorList>
            <person name="Wang Y."/>
            <person name="Ye J."/>
            <person name="Ju F."/>
            <person name="Liu L."/>
            <person name="Boyd J.A."/>
            <person name="Deng Y."/>
            <person name="Parks D.H."/>
            <person name="Jiang X."/>
            <person name="Yin X."/>
            <person name="Woodcroft B.J."/>
            <person name="Tyson G.W."/>
            <person name="Hugenholtz P."/>
            <person name="Polz M.F."/>
            <person name="Zhang T."/>
        </authorList>
    </citation>
    <scope>NUCLEOTIDE SEQUENCE</scope>
    <source>
        <strain evidence="10">HKST-UBA02</strain>
    </source>
</reference>
<evidence type="ECO:0000313" key="11">
    <source>
        <dbReference type="Proteomes" id="UP000739538"/>
    </source>
</evidence>
<evidence type="ECO:0000256" key="3">
    <source>
        <dbReference type="ARBA" id="ARBA00004613"/>
    </source>
</evidence>
<name>A0A956NKF3_UNCEI</name>
<comment type="subcellular location">
    <subcellularLocation>
        <location evidence="1">Cell envelope</location>
    </subcellularLocation>
    <subcellularLocation>
        <location evidence="2">Cell outer membrane</location>
    </subcellularLocation>
    <subcellularLocation>
        <location evidence="3">Secreted</location>
    </subcellularLocation>
</comment>
<dbReference type="EMBL" id="JAGQHS010000342">
    <property type="protein sequence ID" value="MCA9759423.1"/>
    <property type="molecule type" value="Genomic_DNA"/>
</dbReference>
<dbReference type="InterPro" id="IPR039448">
    <property type="entry name" value="Beta_helix"/>
</dbReference>